<dbReference type="CDD" id="cd16148">
    <property type="entry name" value="sulfatase_like"/>
    <property type="match status" value="1"/>
</dbReference>
<reference evidence="2 3" key="1">
    <citation type="journal article" date="2014" name="PLoS Genet.">
        <title>Phylogenetically driven sequencing of extremely halophilic archaea reveals strategies for static and dynamic osmo-response.</title>
        <authorList>
            <person name="Becker E.A."/>
            <person name="Seitzer P.M."/>
            <person name="Tritt A."/>
            <person name="Larsen D."/>
            <person name="Krusor M."/>
            <person name="Yao A.I."/>
            <person name="Wu D."/>
            <person name="Madern D."/>
            <person name="Eisen J.A."/>
            <person name="Darling A.E."/>
            <person name="Facciotti M.T."/>
        </authorList>
    </citation>
    <scope>NUCLEOTIDE SEQUENCE [LARGE SCALE GENOMIC DNA]</scope>
    <source>
        <strain evidence="2 3">DSM 5350</strain>
    </source>
</reference>
<dbReference type="InParanoid" id="M0MHX5"/>
<dbReference type="PANTHER" id="PTHR43751">
    <property type="entry name" value="SULFATASE"/>
    <property type="match status" value="1"/>
</dbReference>
<gene>
    <name evidence="2" type="ORF">C449_06895</name>
</gene>
<proteinExistence type="predicted"/>
<feature type="domain" description="Sulfatase N-terminal" evidence="1">
    <location>
        <begin position="4"/>
        <end position="337"/>
    </location>
</feature>
<accession>M0MHX5</accession>
<dbReference type="SUPFAM" id="SSF53649">
    <property type="entry name" value="Alkaline phosphatase-like"/>
    <property type="match status" value="1"/>
</dbReference>
<comment type="caution">
    <text evidence="2">The sequence shown here is derived from an EMBL/GenBank/DDBJ whole genome shotgun (WGS) entry which is preliminary data.</text>
</comment>
<dbReference type="InterPro" id="IPR052701">
    <property type="entry name" value="GAG_Ulvan_Degrading_Sulfatases"/>
</dbReference>
<dbReference type="EMBL" id="AOMD01000018">
    <property type="protein sequence ID" value="EMA45332.1"/>
    <property type="molecule type" value="Genomic_DNA"/>
</dbReference>
<dbReference type="PATRIC" id="fig|1227455.4.peg.1405"/>
<organism evidence="2 3">
    <name type="scientific">Halococcus saccharolyticus DSM 5350</name>
    <dbReference type="NCBI Taxonomy" id="1227455"/>
    <lineage>
        <taxon>Archaea</taxon>
        <taxon>Methanobacteriati</taxon>
        <taxon>Methanobacteriota</taxon>
        <taxon>Stenosarchaea group</taxon>
        <taxon>Halobacteria</taxon>
        <taxon>Halobacteriales</taxon>
        <taxon>Halococcaceae</taxon>
        <taxon>Halococcus</taxon>
    </lineage>
</organism>
<evidence type="ECO:0000313" key="3">
    <source>
        <dbReference type="Proteomes" id="UP000011669"/>
    </source>
</evidence>
<dbReference type="STRING" id="1227455.C449_06895"/>
<dbReference type="InterPro" id="IPR017850">
    <property type="entry name" value="Alkaline_phosphatase_core_sf"/>
</dbReference>
<name>M0MHX5_9EURY</name>
<dbReference type="Proteomes" id="UP000011669">
    <property type="component" value="Unassembled WGS sequence"/>
</dbReference>
<dbReference type="OrthoDB" id="3164at2157"/>
<dbReference type="Pfam" id="PF00884">
    <property type="entry name" value="Sulfatase"/>
    <property type="match status" value="1"/>
</dbReference>
<dbReference type="InterPro" id="IPR000917">
    <property type="entry name" value="Sulfatase_N"/>
</dbReference>
<sequence>MDRPNIVWITLESTRMDHTSLDGYSRDTTPNLARIAGMGDGRAFDDCHTHGVWTLASSASILTGTVPSHHGAGMENDVIPEELDTIPERLTEQGYHTACLSPNSHLSSATDLDRGFEEFTWLSADTLLEAAGPRILAKYLLNCRRHGPGLTTDTRRHGTGFLMNEIAKRRLDDYAGNDEPFFLYAHYGDPHHPYHPPQRYLDRYAEDFEMDTDRARKLGLYHHDNLHQLIADGCPFAADEWDALRALYDAEIAHTDDLVGDLFDYANRLDLDDTVFVITADHGELFGEHGMLAHLVVTDDAVSHVPLVVHGGDAITDHDGETVQHADVMRTLLERAGARTEGLHGIDLDEETREHSLTQRGAKRALKNLDRFAELNPDFDPSPYHTATLSALRTSEFKYQRSDDRAELFALPDETTDVADDHPDIEERLDETLDDVLDTDGQPAYTESREGEFSDAMKQQLSDLGYLVD</sequence>
<dbReference type="Gene3D" id="3.40.720.10">
    <property type="entry name" value="Alkaline Phosphatase, subunit A"/>
    <property type="match status" value="1"/>
</dbReference>
<dbReference type="RefSeq" id="WP_006077237.1">
    <property type="nucleotide sequence ID" value="NZ_AOMD01000018.1"/>
</dbReference>
<evidence type="ECO:0000259" key="1">
    <source>
        <dbReference type="Pfam" id="PF00884"/>
    </source>
</evidence>
<dbReference type="AlphaFoldDB" id="M0MHX5"/>
<dbReference type="PANTHER" id="PTHR43751:SF3">
    <property type="entry name" value="SULFATASE N-TERMINAL DOMAIN-CONTAINING PROTEIN"/>
    <property type="match status" value="1"/>
</dbReference>
<evidence type="ECO:0000313" key="2">
    <source>
        <dbReference type="EMBL" id="EMA45332.1"/>
    </source>
</evidence>
<keyword evidence="3" id="KW-1185">Reference proteome</keyword>
<protein>
    <submittedName>
        <fullName evidence="2">Sulfatase</fullName>
    </submittedName>
</protein>